<keyword evidence="2" id="KW-0479">Metal-binding</keyword>
<protein>
    <recommendedName>
        <fullName evidence="4">DDE Tnp4 domain-containing protein</fullName>
    </recommendedName>
</protein>
<feature type="signal peptide" evidence="3">
    <location>
        <begin position="1"/>
        <end position="22"/>
    </location>
</feature>
<dbReference type="OrthoDB" id="2668416at2759"/>
<organism evidence="5 6">
    <name type="scientific">Phytophthora fragariae</name>
    <dbReference type="NCBI Taxonomy" id="53985"/>
    <lineage>
        <taxon>Eukaryota</taxon>
        <taxon>Sar</taxon>
        <taxon>Stramenopiles</taxon>
        <taxon>Oomycota</taxon>
        <taxon>Peronosporomycetes</taxon>
        <taxon>Peronosporales</taxon>
        <taxon>Peronosporaceae</taxon>
        <taxon>Phytophthora</taxon>
    </lineage>
</organism>
<dbReference type="EMBL" id="QXGB01000567">
    <property type="protein sequence ID" value="KAE9210507.1"/>
    <property type="molecule type" value="Genomic_DNA"/>
</dbReference>
<evidence type="ECO:0000259" key="4">
    <source>
        <dbReference type="Pfam" id="PF13359"/>
    </source>
</evidence>
<evidence type="ECO:0000256" key="3">
    <source>
        <dbReference type="SAM" id="SignalP"/>
    </source>
</evidence>
<proteinExistence type="predicted"/>
<feature type="domain" description="DDE Tnp4" evidence="4">
    <location>
        <begin position="169"/>
        <end position="230"/>
    </location>
</feature>
<evidence type="ECO:0000256" key="1">
    <source>
        <dbReference type="ARBA" id="ARBA00001968"/>
    </source>
</evidence>
<evidence type="ECO:0000313" key="6">
    <source>
        <dbReference type="Proteomes" id="UP000433483"/>
    </source>
</evidence>
<evidence type="ECO:0000313" key="5">
    <source>
        <dbReference type="EMBL" id="KAE9210507.1"/>
    </source>
</evidence>
<dbReference type="Proteomes" id="UP000433483">
    <property type="component" value="Unassembled WGS sequence"/>
</dbReference>
<sequence>MDPEAAAVAIVVLSACAAAITAATPDKRRCRRPSSIVSTFRTTTFEEDMRAPSTTWFHKKLRCDRESFIRMYREVHAAFKRKPAANSKCPLAKRFALTMLYLAQGGTMDSAATVLAISRPRAVVYINECLDVLSTMAATYMVLPNANEVQAAEDGFFAVAGFPGVVGAVDGTIIAIPRPHDFEGWYCRKGFPAVNVQAVVDHLDVFRSISIRSGSNNDQSLWNGSGVRKRKVVLSILMLTITIGSDPY</sequence>
<evidence type="ECO:0000256" key="2">
    <source>
        <dbReference type="ARBA" id="ARBA00022723"/>
    </source>
</evidence>
<reference evidence="5 6" key="1">
    <citation type="submission" date="2018-08" db="EMBL/GenBank/DDBJ databases">
        <title>Genomic investigation of the strawberry pathogen Phytophthora fragariae indicates pathogenicity is determined by transcriptional variation in three key races.</title>
        <authorList>
            <person name="Adams T.M."/>
            <person name="Armitage A.D."/>
            <person name="Sobczyk M.K."/>
            <person name="Bates H.J."/>
            <person name="Dunwell J.M."/>
            <person name="Nellist C.F."/>
            <person name="Harrison R.J."/>
        </authorList>
    </citation>
    <scope>NUCLEOTIDE SEQUENCE [LARGE SCALE GENOMIC DNA]</scope>
    <source>
        <strain evidence="5 6">NOV-27</strain>
    </source>
</reference>
<dbReference type="AlphaFoldDB" id="A0A6A3XYE6"/>
<name>A0A6A3XYE6_9STRA</name>
<feature type="chain" id="PRO_5025566133" description="DDE Tnp4 domain-containing protein" evidence="3">
    <location>
        <begin position="23"/>
        <end position="248"/>
    </location>
</feature>
<dbReference type="InterPro" id="IPR027806">
    <property type="entry name" value="HARBI1_dom"/>
</dbReference>
<accession>A0A6A3XYE6</accession>
<dbReference type="GO" id="GO:0046872">
    <property type="term" value="F:metal ion binding"/>
    <property type="evidence" value="ECO:0007669"/>
    <property type="project" value="UniProtKB-KW"/>
</dbReference>
<keyword evidence="6" id="KW-1185">Reference proteome</keyword>
<comment type="caution">
    <text evidence="5">The sequence shown here is derived from an EMBL/GenBank/DDBJ whole genome shotgun (WGS) entry which is preliminary data.</text>
</comment>
<comment type="cofactor">
    <cofactor evidence="1">
        <name>a divalent metal cation</name>
        <dbReference type="ChEBI" id="CHEBI:60240"/>
    </cofactor>
</comment>
<dbReference type="Pfam" id="PF13359">
    <property type="entry name" value="DDE_Tnp_4"/>
    <property type="match status" value="1"/>
</dbReference>
<keyword evidence="3" id="KW-0732">Signal</keyword>
<gene>
    <name evidence="5" type="ORF">PF005_g11382</name>
</gene>